<feature type="transmembrane region" description="Helical" evidence="10">
    <location>
        <begin position="272"/>
        <end position="292"/>
    </location>
</feature>
<feature type="transmembrane region" description="Helical" evidence="10">
    <location>
        <begin position="320"/>
        <end position="343"/>
    </location>
</feature>
<feature type="transmembrane region" description="Helical" evidence="10">
    <location>
        <begin position="171"/>
        <end position="190"/>
    </location>
</feature>
<dbReference type="InterPro" id="IPR002528">
    <property type="entry name" value="MATE_fam"/>
</dbReference>
<dbReference type="Proteomes" id="UP000030635">
    <property type="component" value="Chromosome"/>
</dbReference>
<comment type="subcellular location">
    <subcellularLocation>
        <location evidence="1">Cell membrane</location>
        <topology evidence="1">Multi-pass membrane protein</topology>
    </subcellularLocation>
</comment>
<evidence type="ECO:0000256" key="6">
    <source>
        <dbReference type="ARBA" id="ARBA00022692"/>
    </source>
</evidence>
<dbReference type="PANTHER" id="PTHR43823">
    <property type="entry name" value="SPORULATION PROTEIN YKVU"/>
    <property type="match status" value="1"/>
</dbReference>
<dbReference type="GO" id="GO:0015297">
    <property type="term" value="F:antiporter activity"/>
    <property type="evidence" value="ECO:0007669"/>
    <property type="project" value="InterPro"/>
</dbReference>
<evidence type="ECO:0000313" key="12">
    <source>
        <dbReference type="Proteomes" id="UP000030635"/>
    </source>
</evidence>
<accession>A0A0A7FUQ0</accession>
<comment type="similarity">
    <text evidence="2">Belongs to the multi antimicrobial extrusion (MATE) (TC 2.A.66.1) family. MepA subfamily.</text>
</comment>
<feature type="transmembrane region" description="Helical" evidence="10">
    <location>
        <begin position="395"/>
        <end position="413"/>
    </location>
</feature>
<dbReference type="InterPro" id="IPR051327">
    <property type="entry name" value="MATE_MepA_subfamily"/>
</dbReference>
<evidence type="ECO:0000256" key="1">
    <source>
        <dbReference type="ARBA" id="ARBA00004651"/>
    </source>
</evidence>
<protein>
    <recommendedName>
        <fullName evidence="3">Multidrug export protein MepA</fullName>
    </recommendedName>
</protein>
<dbReference type="GO" id="GO:0005886">
    <property type="term" value="C:plasma membrane"/>
    <property type="evidence" value="ECO:0007669"/>
    <property type="project" value="UniProtKB-SubCell"/>
</dbReference>
<dbReference type="RefSeq" id="WP_039311737.1">
    <property type="nucleotide sequence ID" value="NZ_CP006905.1"/>
</dbReference>
<keyword evidence="9" id="KW-0046">Antibiotic resistance</keyword>
<evidence type="ECO:0000256" key="3">
    <source>
        <dbReference type="ARBA" id="ARBA00022106"/>
    </source>
</evidence>
<feature type="transmembrane region" description="Helical" evidence="10">
    <location>
        <begin position="16"/>
        <end position="36"/>
    </location>
</feature>
<evidence type="ECO:0000256" key="4">
    <source>
        <dbReference type="ARBA" id="ARBA00022448"/>
    </source>
</evidence>
<dbReference type="GO" id="GO:0046677">
    <property type="term" value="P:response to antibiotic"/>
    <property type="evidence" value="ECO:0007669"/>
    <property type="project" value="UniProtKB-KW"/>
</dbReference>
<keyword evidence="8 10" id="KW-0472">Membrane</keyword>
<dbReference type="eggNOG" id="COG0534">
    <property type="taxonomic scope" value="Bacteria"/>
</dbReference>
<evidence type="ECO:0000256" key="9">
    <source>
        <dbReference type="ARBA" id="ARBA00023251"/>
    </source>
</evidence>
<feature type="transmembrane region" description="Helical" evidence="10">
    <location>
        <begin position="419"/>
        <end position="438"/>
    </location>
</feature>
<evidence type="ECO:0000256" key="8">
    <source>
        <dbReference type="ARBA" id="ARBA00023136"/>
    </source>
</evidence>
<name>A0A0A7FUQ0_9CLOT</name>
<dbReference type="InterPro" id="IPR045070">
    <property type="entry name" value="MATE_MepA-like"/>
</dbReference>
<sequence length="447" mass="48835">MKNIESLAEEKISKLLIKYSVPAILSMLITSLYNIVDRAFIGAIKDVGALAIAGLGVTMPIFTLIVSFGVLISMGATTNIAIKLGEGNRKEAEKYLGNAFIFSIIVALAIMVIGLSFINPILKIFGASSDTIIYAKEYISVILIGSVSCITGFTLNNIIRVDGSPKFAARTMILGCLINVILDPIFIFTFNMGIKGAAIATVLTQVIVFMVIIWYFLSNKSTMKLKRENFRLEIKTVKKIILLGIAPFLMELATSFVSLIMNNALKIYGGDLAIGAMTAVTSIVLIFIMPIFGINQGVQTIIGYNYGAKKYKRAKDSLKLAILYSTIISVIGFILIEISPRVFISIFSTDSELMNIAISGLRVYASTLPLIGVILIGPAYFQAIGKVKQSMFLSVLRQVIVLIPVLYVLPKFINLNGVWVAQPITDIISAVIIVFLLVKEFRSINVR</sequence>
<proteinExistence type="inferred from homology"/>
<dbReference type="EMBL" id="CP006905">
    <property type="protein sequence ID" value="AIY83349.1"/>
    <property type="molecule type" value="Genomic_DNA"/>
</dbReference>
<feature type="transmembrane region" description="Helical" evidence="10">
    <location>
        <begin position="138"/>
        <end position="159"/>
    </location>
</feature>
<reference evidence="11 12" key="1">
    <citation type="journal article" date="2015" name="Infect. Genet. Evol.">
        <title>Genomic sequences of six botulinum neurotoxin-producing strains representing three clostridial species illustrate the mobility and diversity of botulinum neurotoxin genes.</title>
        <authorList>
            <person name="Smith T.J."/>
            <person name="Hill K.K."/>
            <person name="Xie G."/>
            <person name="Foley B.T."/>
            <person name="Williamson C.H."/>
            <person name="Foster J.T."/>
            <person name="Johnson S.L."/>
            <person name="Chertkov O."/>
            <person name="Teshima H."/>
            <person name="Gibbons H.S."/>
            <person name="Johnsky L.A."/>
            <person name="Karavis M.A."/>
            <person name="Smith L.A."/>
        </authorList>
    </citation>
    <scope>NUCLEOTIDE SEQUENCE [LARGE SCALE GENOMIC DNA]</scope>
    <source>
        <strain evidence="11">Sullivan</strain>
    </source>
</reference>
<evidence type="ECO:0000256" key="2">
    <source>
        <dbReference type="ARBA" id="ARBA00008417"/>
    </source>
</evidence>
<feature type="transmembrane region" description="Helical" evidence="10">
    <location>
        <begin position="196"/>
        <end position="217"/>
    </location>
</feature>
<dbReference type="OrthoDB" id="9811110at2"/>
<dbReference type="HOGENOM" id="CLU_012893_0_0_9"/>
<evidence type="ECO:0000256" key="7">
    <source>
        <dbReference type="ARBA" id="ARBA00022989"/>
    </source>
</evidence>
<keyword evidence="4" id="KW-0813">Transport</keyword>
<evidence type="ECO:0000313" key="11">
    <source>
        <dbReference type="EMBL" id="AIY83349.1"/>
    </source>
</evidence>
<keyword evidence="6 10" id="KW-0812">Transmembrane</keyword>
<feature type="transmembrane region" description="Helical" evidence="10">
    <location>
        <begin position="240"/>
        <end position="260"/>
    </location>
</feature>
<keyword evidence="5" id="KW-1003">Cell membrane</keyword>
<dbReference type="AlphaFoldDB" id="A0A0A7FUQ0"/>
<organism evidence="11 12">
    <name type="scientific">Clostridium baratii str. Sullivan</name>
    <dbReference type="NCBI Taxonomy" id="1415775"/>
    <lineage>
        <taxon>Bacteria</taxon>
        <taxon>Bacillati</taxon>
        <taxon>Bacillota</taxon>
        <taxon>Clostridia</taxon>
        <taxon>Eubacteriales</taxon>
        <taxon>Clostridiaceae</taxon>
        <taxon>Clostridium</taxon>
    </lineage>
</organism>
<feature type="transmembrane region" description="Helical" evidence="10">
    <location>
        <begin position="48"/>
        <end position="74"/>
    </location>
</feature>
<evidence type="ECO:0000256" key="10">
    <source>
        <dbReference type="SAM" id="Phobius"/>
    </source>
</evidence>
<evidence type="ECO:0000256" key="5">
    <source>
        <dbReference type="ARBA" id="ARBA00022475"/>
    </source>
</evidence>
<keyword evidence="7 10" id="KW-1133">Transmembrane helix</keyword>
<dbReference type="Pfam" id="PF01554">
    <property type="entry name" value="MatE"/>
    <property type="match status" value="2"/>
</dbReference>
<dbReference type="STRING" id="1561.NPD11_2266"/>
<gene>
    <name evidence="11" type="ORF">U729_739</name>
</gene>
<dbReference type="GO" id="GO:0042910">
    <property type="term" value="F:xenobiotic transmembrane transporter activity"/>
    <property type="evidence" value="ECO:0007669"/>
    <property type="project" value="InterPro"/>
</dbReference>
<feature type="transmembrane region" description="Helical" evidence="10">
    <location>
        <begin position="95"/>
        <end position="118"/>
    </location>
</feature>
<keyword evidence="12" id="KW-1185">Reference proteome</keyword>
<feature type="transmembrane region" description="Helical" evidence="10">
    <location>
        <begin position="363"/>
        <end position="383"/>
    </location>
</feature>
<dbReference type="KEGG" id="cbv:U729_739"/>
<dbReference type="PANTHER" id="PTHR43823:SF3">
    <property type="entry name" value="MULTIDRUG EXPORT PROTEIN MEPA"/>
    <property type="match status" value="1"/>
</dbReference>
<dbReference type="PIRSF" id="PIRSF006603">
    <property type="entry name" value="DinF"/>
    <property type="match status" value="1"/>
</dbReference>
<dbReference type="InterPro" id="IPR048279">
    <property type="entry name" value="MdtK-like"/>
</dbReference>
<dbReference type="NCBIfam" id="TIGR00797">
    <property type="entry name" value="matE"/>
    <property type="match status" value="1"/>
</dbReference>
<dbReference type="CDD" id="cd13143">
    <property type="entry name" value="MATE_MepA_like"/>
    <property type="match status" value="1"/>
</dbReference>